<evidence type="ECO:0000256" key="3">
    <source>
        <dbReference type="ARBA" id="ARBA00022578"/>
    </source>
</evidence>
<dbReference type="Pfam" id="PF00872">
    <property type="entry name" value="Transposase_mut"/>
    <property type="match status" value="1"/>
</dbReference>
<keyword evidence="7" id="KW-1185">Reference proteome</keyword>
<sequence>MGRRDESPEKKRRRALIGEFLKENPIKDGNDINDLVKELIAQVVENSLEGEPDDGLGYTKYDYRNKETDNSRNGYLKNCTFELW</sequence>
<dbReference type="InterPro" id="IPR001207">
    <property type="entry name" value="Transposase_mutator"/>
</dbReference>
<accession>A0ABR6WST6</accession>
<dbReference type="Proteomes" id="UP000603234">
    <property type="component" value="Unassembled WGS sequence"/>
</dbReference>
<evidence type="ECO:0000256" key="5">
    <source>
        <dbReference type="ARBA" id="ARBA00023172"/>
    </source>
</evidence>
<comment type="caution">
    <text evidence="6">The sequence shown here is derived from an EMBL/GenBank/DDBJ whole genome shotgun (WGS) entry which is preliminary data.</text>
</comment>
<evidence type="ECO:0000256" key="2">
    <source>
        <dbReference type="ARBA" id="ARBA00010961"/>
    </source>
</evidence>
<protein>
    <recommendedName>
        <fullName evidence="8">Transposase, Mutator family</fullName>
    </recommendedName>
</protein>
<comment type="function">
    <text evidence="1">Required for the transposition of the insertion element.</text>
</comment>
<keyword evidence="5" id="KW-0233">DNA recombination</keyword>
<reference evidence="6 7" key="1">
    <citation type="journal article" date="2020" name="mSystems">
        <title>Defining Genomic and Predicted Metabolic Features of the Acetobacterium Genus.</title>
        <authorList>
            <person name="Ross D.E."/>
            <person name="Marshall C.W."/>
            <person name="Gulliver D."/>
            <person name="May H.D."/>
            <person name="Norman R.S."/>
        </authorList>
    </citation>
    <scope>NUCLEOTIDE SEQUENCE [LARGE SCALE GENOMIC DNA]</scope>
    <source>
        <strain evidence="6 7">DSM 8238</strain>
    </source>
</reference>
<evidence type="ECO:0008006" key="8">
    <source>
        <dbReference type="Google" id="ProtNLM"/>
    </source>
</evidence>
<dbReference type="EMBL" id="WJBC01000003">
    <property type="protein sequence ID" value="MBC3803369.1"/>
    <property type="molecule type" value="Genomic_DNA"/>
</dbReference>
<evidence type="ECO:0000256" key="1">
    <source>
        <dbReference type="ARBA" id="ARBA00002190"/>
    </source>
</evidence>
<keyword evidence="4" id="KW-0238">DNA-binding</keyword>
<evidence type="ECO:0000313" key="7">
    <source>
        <dbReference type="Proteomes" id="UP000603234"/>
    </source>
</evidence>
<evidence type="ECO:0000256" key="4">
    <source>
        <dbReference type="ARBA" id="ARBA00023125"/>
    </source>
</evidence>
<name>A0ABR6WST6_9FIRM</name>
<gene>
    <name evidence="6" type="ORF">GH808_02810</name>
</gene>
<keyword evidence="3" id="KW-0815">Transposition</keyword>
<organism evidence="6 7">
    <name type="scientific">Acetobacterium fimetarium</name>
    <dbReference type="NCBI Taxonomy" id="52691"/>
    <lineage>
        <taxon>Bacteria</taxon>
        <taxon>Bacillati</taxon>
        <taxon>Bacillota</taxon>
        <taxon>Clostridia</taxon>
        <taxon>Eubacteriales</taxon>
        <taxon>Eubacteriaceae</taxon>
        <taxon>Acetobacterium</taxon>
    </lineage>
</organism>
<comment type="similarity">
    <text evidence="2">Belongs to the transposase mutator family.</text>
</comment>
<proteinExistence type="inferred from homology"/>
<evidence type="ECO:0000313" key="6">
    <source>
        <dbReference type="EMBL" id="MBC3803369.1"/>
    </source>
</evidence>